<feature type="region of interest" description="Disordered" evidence="2">
    <location>
        <begin position="219"/>
        <end position="240"/>
    </location>
</feature>
<keyword evidence="6" id="KW-1185">Reference proteome</keyword>
<protein>
    <recommendedName>
        <fullName evidence="4">Threonine/serine exporter-like N-terminal domain-containing protein</fullName>
    </recommendedName>
</protein>
<feature type="region of interest" description="Disordered" evidence="2">
    <location>
        <begin position="176"/>
        <end position="198"/>
    </location>
</feature>
<comment type="caution">
    <text evidence="5">The sequence shown here is derived from an EMBL/GenBank/DDBJ whole genome shotgun (WGS) entry which is preliminary data.</text>
</comment>
<gene>
    <name evidence="5" type="primary">Mo02191</name>
    <name evidence="5" type="ORF">E5Q_02191</name>
</gene>
<feature type="transmembrane region" description="Helical" evidence="3">
    <location>
        <begin position="603"/>
        <end position="624"/>
    </location>
</feature>
<feature type="transmembrane region" description="Helical" evidence="3">
    <location>
        <begin position="437"/>
        <end position="453"/>
    </location>
</feature>
<feature type="transmembrane region" description="Helical" evidence="3">
    <location>
        <begin position="465"/>
        <end position="488"/>
    </location>
</feature>
<dbReference type="EMBL" id="BABT02000062">
    <property type="protein sequence ID" value="GAA95536.1"/>
    <property type="molecule type" value="Genomic_DNA"/>
</dbReference>
<comment type="similarity">
    <text evidence="1">Belongs to the ThrE exporter (TC 2.A.79) family.</text>
</comment>
<keyword evidence="3" id="KW-1133">Transmembrane helix</keyword>
<feature type="transmembrane region" description="Helical" evidence="3">
    <location>
        <begin position="699"/>
        <end position="720"/>
    </location>
</feature>
<dbReference type="FunCoup" id="G7DY76">
    <property type="interactions" value="4"/>
</dbReference>
<evidence type="ECO:0000256" key="2">
    <source>
        <dbReference type="SAM" id="MobiDB-lite"/>
    </source>
</evidence>
<dbReference type="GO" id="GO:0022857">
    <property type="term" value="F:transmembrane transporter activity"/>
    <property type="evidence" value="ECO:0007669"/>
    <property type="project" value="InterPro"/>
</dbReference>
<dbReference type="OrthoDB" id="3352204at2759"/>
<feature type="transmembrane region" description="Helical" evidence="3">
    <location>
        <begin position="660"/>
        <end position="679"/>
    </location>
</feature>
<evidence type="ECO:0000256" key="3">
    <source>
        <dbReference type="SAM" id="Phobius"/>
    </source>
</evidence>
<dbReference type="RefSeq" id="XP_014570045.1">
    <property type="nucleotide sequence ID" value="XM_014714559.1"/>
</dbReference>
<feature type="region of interest" description="Disordered" evidence="2">
    <location>
        <begin position="104"/>
        <end position="126"/>
    </location>
</feature>
<keyword evidence="3" id="KW-0472">Membrane</keyword>
<reference evidence="5 6" key="1">
    <citation type="journal article" date="2011" name="J. Gen. Appl. Microbiol.">
        <title>Draft genome sequencing of the enigmatic basidiomycete Mixia osmundae.</title>
        <authorList>
            <person name="Nishida H."/>
            <person name="Nagatsuka Y."/>
            <person name="Sugiyama J."/>
        </authorList>
    </citation>
    <scope>NUCLEOTIDE SEQUENCE [LARGE SCALE GENOMIC DNA]</scope>
    <source>
        <strain evidence="6">CBS 9802 / IAM 14324 / JCM 22182 / KY 12970</strain>
    </source>
</reference>
<dbReference type="STRING" id="764103.G7DY76"/>
<evidence type="ECO:0000256" key="1">
    <source>
        <dbReference type="ARBA" id="ARBA00034125"/>
    </source>
</evidence>
<dbReference type="InParanoid" id="G7DY76"/>
<sequence>MTDEQRSPRSRTITPTRYQQQERPLDFSPTYLNDTPSYFVEQARLTPQTPTTDDVSELVLEFAPSTAPSPDLSRSNGLFPERPSLEDRASYWSGWQHAAILRSARSTTDEVRDDPEGSDGVPESEVNTLTGKDVALHDIITGDVESGMATILHTRETFINNLLFCVFAKRMTEWMEGHPGEKDRSPPPPPEVPKPAQKTTLAQKLLAWLTRGAYQTIEAEEQAKSQEEQEEEQEEKHQDADGLALHSFDPLDTIHKGPFSREEAGHRELRYEKLENILRELDATEDETVRVVTSIELRCRQECLLLLARAAQAVGAPTYRLRGQLLRAALVMKLPCTILATIDELTIIFPSDGTDQHNLVKTLNQSSTPMIGKLFTLSGIHRELCLGRLHYEDATEQLKILLVRPAPYEFAYLPVLLGVLQSLIICMNAFSGSVIDAIIAGTLGGSFALLRKVHVKSLSSVSDILASFIASFVAAGVASTGFFCYSAVVSASIIGFLPGDSICKATMEIHTGNYTVGASRTVSTVLDALYIGFGMRAGASFWHIISGQSVHQATEATCRSSHGVDWWNSRVSARVWSWLLVPAYSIVGAIIRKAPVQGRDFPVVIGLAGLGWTVNRLFTLAFPLRKDVCSAAAAAVVIALANIAGNVFHRSATYAQTVIAISYLIPSGLGSGGLLTFASTEQAQSASSSAPTSHFSTDFLFAAEILQVSVGVSVGVFIGLSISRPFRKGFTGLSEVIEPEKCEVVRPLIGGPPHTEANRPIPAIGDCVRPSEGYFTSEIFLRSHCIVLWPEVVAIQFFHIKSQCPLKLRMLPTERALPEPSRGLTSNSKHAEAASVLAAQTGGSQCLSIGNGDKELYDGQDARNPLAACFAGAMIGNDVQGTRITC</sequence>
<evidence type="ECO:0000259" key="4">
    <source>
        <dbReference type="Pfam" id="PF06738"/>
    </source>
</evidence>
<feature type="transmembrane region" description="Helical" evidence="3">
    <location>
        <begin position="630"/>
        <end position="648"/>
    </location>
</feature>
<dbReference type="PANTHER" id="PTHR31082">
    <property type="entry name" value="PHEROMONE-REGULATED MEMBRANE PROTEIN 10"/>
    <property type="match status" value="1"/>
</dbReference>
<keyword evidence="3" id="KW-0812">Transmembrane</keyword>
<feature type="region of interest" description="Disordered" evidence="2">
    <location>
        <begin position="1"/>
        <end position="33"/>
    </location>
</feature>
<dbReference type="PANTHER" id="PTHR31082:SF4">
    <property type="entry name" value="PHEROMONE-REGULATED MEMBRANE PROTEIN 10"/>
    <property type="match status" value="1"/>
</dbReference>
<organism evidence="5 6">
    <name type="scientific">Mixia osmundae (strain CBS 9802 / IAM 14324 / JCM 22182 / KY 12970)</name>
    <dbReference type="NCBI Taxonomy" id="764103"/>
    <lineage>
        <taxon>Eukaryota</taxon>
        <taxon>Fungi</taxon>
        <taxon>Dikarya</taxon>
        <taxon>Basidiomycota</taxon>
        <taxon>Pucciniomycotina</taxon>
        <taxon>Mixiomycetes</taxon>
        <taxon>Mixiales</taxon>
        <taxon>Mixiaceae</taxon>
        <taxon>Mixia</taxon>
    </lineage>
</organism>
<dbReference type="InterPro" id="IPR051361">
    <property type="entry name" value="ThrE/Ser_Exporter"/>
</dbReference>
<evidence type="ECO:0000313" key="5">
    <source>
        <dbReference type="EMBL" id="GAA95536.1"/>
    </source>
</evidence>
<reference evidence="5 6" key="2">
    <citation type="journal article" date="2012" name="Open Biol.">
        <title>Characteristics of nucleosomes and linker DNA regions on the genome of the basidiomycete Mixia osmundae revealed by mono- and dinucleosome mapping.</title>
        <authorList>
            <person name="Nishida H."/>
            <person name="Kondo S."/>
            <person name="Matsumoto T."/>
            <person name="Suzuki Y."/>
            <person name="Yoshikawa H."/>
            <person name="Taylor T.D."/>
            <person name="Sugiyama J."/>
        </authorList>
    </citation>
    <scope>NUCLEOTIDE SEQUENCE [LARGE SCALE GENOMIC DNA]</scope>
    <source>
        <strain evidence="6">CBS 9802 / IAM 14324 / JCM 22182 / KY 12970</strain>
    </source>
</reference>
<feature type="domain" description="Threonine/serine exporter-like N-terminal" evidence="4">
    <location>
        <begin position="305"/>
        <end position="541"/>
    </location>
</feature>
<feature type="transmembrane region" description="Helical" evidence="3">
    <location>
        <begin position="410"/>
        <end position="431"/>
    </location>
</feature>
<evidence type="ECO:0000313" key="6">
    <source>
        <dbReference type="Proteomes" id="UP000009131"/>
    </source>
</evidence>
<dbReference type="HOGENOM" id="CLU_325427_0_0_1"/>
<dbReference type="Proteomes" id="UP000009131">
    <property type="component" value="Unassembled WGS sequence"/>
</dbReference>
<name>G7DY76_MIXOS</name>
<dbReference type="AlphaFoldDB" id="G7DY76"/>
<proteinExistence type="inferred from homology"/>
<dbReference type="eggNOG" id="ENOG502QPMM">
    <property type="taxonomic scope" value="Eukaryota"/>
</dbReference>
<dbReference type="InterPro" id="IPR010619">
    <property type="entry name" value="ThrE-like_N"/>
</dbReference>
<dbReference type="Pfam" id="PF06738">
    <property type="entry name" value="ThrE"/>
    <property type="match status" value="1"/>
</dbReference>
<feature type="compositionally biased region" description="Basic and acidic residues" evidence="2">
    <location>
        <begin position="176"/>
        <end position="185"/>
    </location>
</feature>
<accession>G7DY76</accession>